<dbReference type="Proteomes" id="UP001249851">
    <property type="component" value="Unassembled WGS sequence"/>
</dbReference>
<evidence type="ECO:0000259" key="15">
    <source>
        <dbReference type="SMART" id="SM00891"/>
    </source>
</evidence>
<evidence type="ECO:0000256" key="6">
    <source>
        <dbReference type="ARBA" id="ARBA00022759"/>
    </source>
</evidence>
<dbReference type="Pfam" id="PF14716">
    <property type="entry name" value="HHH_8"/>
    <property type="match status" value="1"/>
</dbReference>
<dbReference type="InterPro" id="IPR047416">
    <property type="entry name" value="XPF_nuclease_Mus81"/>
</dbReference>
<evidence type="ECO:0000256" key="4">
    <source>
        <dbReference type="ARBA" id="ARBA00022722"/>
    </source>
</evidence>
<evidence type="ECO:0000256" key="1">
    <source>
        <dbReference type="ARBA" id="ARBA00001946"/>
    </source>
</evidence>
<gene>
    <name evidence="16" type="ORF">P5673_024806</name>
</gene>
<dbReference type="PANTHER" id="PTHR13451">
    <property type="entry name" value="CLASS II CROSSOVER JUNCTION ENDONUCLEASE MUS81"/>
    <property type="match status" value="1"/>
</dbReference>
<dbReference type="InterPro" id="IPR006166">
    <property type="entry name" value="ERCC4_domain"/>
</dbReference>
<evidence type="ECO:0000256" key="8">
    <source>
        <dbReference type="ARBA" id="ARBA00022801"/>
    </source>
</evidence>
<keyword evidence="17" id="KW-1185">Reference proteome</keyword>
<dbReference type="GO" id="GO:0046872">
    <property type="term" value="F:metal ion binding"/>
    <property type="evidence" value="ECO:0007669"/>
    <property type="project" value="UniProtKB-UniRule"/>
</dbReference>
<dbReference type="GO" id="GO:0005634">
    <property type="term" value="C:nucleus"/>
    <property type="evidence" value="ECO:0007669"/>
    <property type="project" value="UniProtKB-SubCell"/>
</dbReference>
<accession>A0AAD9Q3T2</accession>
<comment type="similarity">
    <text evidence="3 13">Belongs to the XPF family.</text>
</comment>
<dbReference type="GO" id="GO:0048257">
    <property type="term" value="F:3'-flap endonuclease activity"/>
    <property type="evidence" value="ECO:0007669"/>
    <property type="project" value="TreeGrafter"/>
</dbReference>
<dbReference type="SMART" id="SM00891">
    <property type="entry name" value="ERCC4"/>
    <property type="match status" value="1"/>
</dbReference>
<keyword evidence="10 13" id="KW-0233">DNA recombination</keyword>
<dbReference type="EC" id="3.1.22.-" evidence="13"/>
<keyword evidence="6 13" id="KW-0255">Endonuclease</keyword>
<evidence type="ECO:0000256" key="2">
    <source>
        <dbReference type="ARBA" id="ARBA00004123"/>
    </source>
</evidence>
<evidence type="ECO:0000256" key="10">
    <source>
        <dbReference type="ARBA" id="ARBA00023172"/>
    </source>
</evidence>
<dbReference type="InterPro" id="IPR047417">
    <property type="entry name" value="WHD_MUS81"/>
</dbReference>
<keyword evidence="8 13" id="KW-0378">Hydrolase</keyword>
<dbReference type="Gene3D" id="1.10.150.110">
    <property type="entry name" value="DNA polymerase beta, N-terminal domain-like"/>
    <property type="match status" value="1"/>
</dbReference>
<comment type="function">
    <text evidence="13">Interacts with EME1 to form a DNA structure-specific endonuclease with substrate preference for branched DNA structures with a 5'-end at the branch nick. Typical substrates include 3'-flap structures, D-loops, replication forks and nicked Holliday junctions. May be required in mitosis for the processing of stalled or collapsed replication fork intermediates. May be required in meiosis for the repair of meiosis-specific double strand breaks subsequent to single-end invasion (SEI).</text>
</comment>
<dbReference type="GO" id="GO:0031297">
    <property type="term" value="P:replication fork processing"/>
    <property type="evidence" value="ECO:0007669"/>
    <property type="project" value="UniProtKB-ARBA"/>
</dbReference>
<evidence type="ECO:0000256" key="7">
    <source>
        <dbReference type="ARBA" id="ARBA00022763"/>
    </source>
</evidence>
<dbReference type="EMBL" id="JARQWQ010000074">
    <property type="protein sequence ID" value="KAK2553821.1"/>
    <property type="molecule type" value="Genomic_DNA"/>
</dbReference>
<sequence>MTETNCKNARLEKKMPSNRRKKHRECPNPLFLKWLEQWRDEAKQKNSKLQYTYGKAAAALRKYPLPLSCGKEAMILDNIGDMIARRLDEAMEKHNACNLESEAFRSGPFALMLTLYRESRKVNYRGYMTRPELQKEAQPLCDASFTVPDPGSHYTAWSSMSTLTKKGLILKTNNPARYSLTGAGIALAGKLEGVTETDSLTSISMTTDTRLQFPPNCSDRKTTCRTYDTSSNTNLEQDEFICIEVTEPQCSDKQMTTGNSRNFTEVKKREQKGEVEKVIRIEEDDVSATPDVVLRPGTFDIVLCVDVNETSTGQAKSRKDALAPELKKNGVQFDVRKLQLGDFLWVARERTIPTPGCLSVPVPRELVLDYIVERKRMDDLCGSIIDGRFREQKFRLHHCGLKHPIYLVEDFGSIQHMSLPESTLQQAIVNTQVVDGFFVKRTHDLKESVAYLTVMTRYLQRIYSNKTLLSWCQKRQEEERAFTKRQADRVYLINFPDFNDSTVKNKITHQFEREGIASLCTQVRQKPKKPGSNS</sequence>
<keyword evidence="11 13" id="KW-0234">DNA repair</keyword>
<protein>
    <recommendedName>
        <fullName evidence="13">Crossover junction endonuclease MUS81</fullName>
        <ecNumber evidence="13">3.1.22.-</ecNumber>
    </recommendedName>
</protein>
<dbReference type="CDD" id="cd20074">
    <property type="entry name" value="XPF_nuclease_Mus81"/>
    <property type="match status" value="1"/>
</dbReference>
<dbReference type="SUPFAM" id="SSF52980">
    <property type="entry name" value="Restriction endonuclease-like"/>
    <property type="match status" value="1"/>
</dbReference>
<dbReference type="Gene3D" id="1.10.10.10">
    <property type="entry name" value="Winged helix-like DNA-binding domain superfamily/Winged helix DNA-binding domain"/>
    <property type="match status" value="1"/>
</dbReference>
<dbReference type="FunFam" id="1.10.150.110:FF:000001">
    <property type="entry name" value="Putative Crossover junction endonuclease MUS81"/>
    <property type="match status" value="1"/>
</dbReference>
<evidence type="ECO:0000256" key="11">
    <source>
        <dbReference type="ARBA" id="ARBA00023204"/>
    </source>
</evidence>
<proteinExistence type="inferred from homology"/>
<evidence type="ECO:0000256" key="14">
    <source>
        <dbReference type="SAM" id="MobiDB-lite"/>
    </source>
</evidence>
<name>A0AAD9Q3T2_ACRCE</name>
<dbReference type="GO" id="GO:0003677">
    <property type="term" value="F:DNA binding"/>
    <property type="evidence" value="ECO:0007669"/>
    <property type="project" value="UniProtKB-UniRule"/>
</dbReference>
<reference evidence="16" key="2">
    <citation type="journal article" date="2023" name="Science">
        <title>Genomic signatures of disease resistance in endangered staghorn corals.</title>
        <authorList>
            <person name="Vollmer S.V."/>
            <person name="Selwyn J.D."/>
            <person name="Despard B.A."/>
            <person name="Roesel C.L."/>
        </authorList>
    </citation>
    <scope>NUCLEOTIDE SEQUENCE</scope>
    <source>
        <strain evidence="16">K2</strain>
    </source>
</reference>
<dbReference type="FunFam" id="1.10.10.10:FF:000307">
    <property type="entry name" value="Crossover junction endonuclease MUS81"/>
    <property type="match status" value="1"/>
</dbReference>
<dbReference type="GO" id="GO:0006308">
    <property type="term" value="P:DNA catabolic process"/>
    <property type="evidence" value="ECO:0007669"/>
    <property type="project" value="UniProtKB-UniRule"/>
</dbReference>
<dbReference type="Pfam" id="PF02732">
    <property type="entry name" value="ERCC4"/>
    <property type="match status" value="1"/>
</dbReference>
<evidence type="ECO:0000313" key="16">
    <source>
        <dbReference type="EMBL" id="KAK2553821.1"/>
    </source>
</evidence>
<evidence type="ECO:0000256" key="12">
    <source>
        <dbReference type="ARBA" id="ARBA00023242"/>
    </source>
</evidence>
<dbReference type="InterPro" id="IPR033309">
    <property type="entry name" value="Mus81"/>
</dbReference>
<keyword evidence="4 13" id="KW-0540">Nuclease</keyword>
<keyword evidence="12 13" id="KW-0539">Nucleus</keyword>
<dbReference type="GO" id="GO:0031573">
    <property type="term" value="P:mitotic intra-S DNA damage checkpoint signaling"/>
    <property type="evidence" value="ECO:0007669"/>
    <property type="project" value="TreeGrafter"/>
</dbReference>
<dbReference type="GO" id="GO:0000727">
    <property type="term" value="P:double-strand break repair via break-induced replication"/>
    <property type="evidence" value="ECO:0007669"/>
    <property type="project" value="UniProtKB-UniRule"/>
</dbReference>
<dbReference type="InterPro" id="IPR036388">
    <property type="entry name" value="WH-like_DNA-bd_sf"/>
</dbReference>
<comment type="subunit">
    <text evidence="13">Interacts with EME1.</text>
</comment>
<evidence type="ECO:0000256" key="3">
    <source>
        <dbReference type="ARBA" id="ARBA00010015"/>
    </source>
</evidence>
<dbReference type="AlphaFoldDB" id="A0AAD9Q3T2"/>
<comment type="subcellular location">
    <subcellularLocation>
        <location evidence="2 13">Nucleus</location>
    </subcellularLocation>
</comment>
<comment type="caution">
    <text evidence="16">The sequence shown here is derived from an EMBL/GenBank/DDBJ whole genome shotgun (WGS) entry which is preliminary data.</text>
</comment>
<feature type="region of interest" description="Disordered" evidence="14">
    <location>
        <begin position="1"/>
        <end position="24"/>
    </location>
</feature>
<dbReference type="SUPFAM" id="SSF47802">
    <property type="entry name" value="DNA polymerase beta, N-terminal domain-like"/>
    <property type="match status" value="1"/>
</dbReference>
<dbReference type="GO" id="GO:0048476">
    <property type="term" value="C:Holliday junction resolvase complex"/>
    <property type="evidence" value="ECO:0007669"/>
    <property type="project" value="UniProtKB-UniRule"/>
</dbReference>
<comment type="cofactor">
    <cofactor evidence="1 13">
        <name>Mg(2+)</name>
        <dbReference type="ChEBI" id="CHEBI:18420"/>
    </cofactor>
</comment>
<dbReference type="Gene3D" id="3.40.50.10130">
    <property type="match status" value="1"/>
</dbReference>
<evidence type="ECO:0000256" key="13">
    <source>
        <dbReference type="RuleBase" id="RU369042"/>
    </source>
</evidence>
<dbReference type="InterPro" id="IPR010996">
    <property type="entry name" value="HHH_MUS81"/>
</dbReference>
<evidence type="ECO:0000256" key="9">
    <source>
        <dbReference type="ARBA" id="ARBA00022842"/>
    </source>
</evidence>
<feature type="domain" description="ERCC4" evidence="15">
    <location>
        <begin position="302"/>
        <end position="412"/>
    </location>
</feature>
<keyword evidence="7 13" id="KW-0227">DNA damage</keyword>
<dbReference type="InterPro" id="IPR011335">
    <property type="entry name" value="Restrct_endonuc-II-like"/>
</dbReference>
<dbReference type="InterPro" id="IPR027421">
    <property type="entry name" value="DNA_pol_lamdba_lyase_dom_sf"/>
</dbReference>
<dbReference type="FunFam" id="3.40.50.10130:FF:000003">
    <property type="entry name" value="Crossover junction endonuclease MUS81"/>
    <property type="match status" value="1"/>
</dbReference>
<keyword evidence="5 13" id="KW-0479">Metal-binding</keyword>
<keyword evidence="9 13" id="KW-0460">Magnesium</keyword>
<evidence type="ECO:0000313" key="17">
    <source>
        <dbReference type="Proteomes" id="UP001249851"/>
    </source>
</evidence>
<dbReference type="GO" id="GO:0008821">
    <property type="term" value="F:crossover junction DNA endonuclease activity"/>
    <property type="evidence" value="ECO:0007669"/>
    <property type="project" value="UniProtKB-UniRule"/>
</dbReference>
<dbReference type="Pfam" id="PF21136">
    <property type="entry name" value="WHD_MUS81"/>
    <property type="match status" value="1"/>
</dbReference>
<organism evidence="16 17">
    <name type="scientific">Acropora cervicornis</name>
    <name type="common">Staghorn coral</name>
    <dbReference type="NCBI Taxonomy" id="6130"/>
    <lineage>
        <taxon>Eukaryota</taxon>
        <taxon>Metazoa</taxon>
        <taxon>Cnidaria</taxon>
        <taxon>Anthozoa</taxon>
        <taxon>Hexacorallia</taxon>
        <taxon>Scleractinia</taxon>
        <taxon>Astrocoeniina</taxon>
        <taxon>Acroporidae</taxon>
        <taxon>Acropora</taxon>
    </lineage>
</organism>
<dbReference type="GO" id="GO:0000712">
    <property type="term" value="P:resolution of meiotic recombination intermediates"/>
    <property type="evidence" value="ECO:0007669"/>
    <property type="project" value="TreeGrafter"/>
</dbReference>
<reference evidence="16" key="1">
    <citation type="journal article" date="2023" name="G3 (Bethesda)">
        <title>Whole genome assembly and annotation of the endangered Caribbean coral Acropora cervicornis.</title>
        <authorList>
            <person name="Selwyn J.D."/>
            <person name="Vollmer S.V."/>
        </authorList>
    </citation>
    <scope>NUCLEOTIDE SEQUENCE</scope>
    <source>
        <strain evidence="16">K2</strain>
    </source>
</reference>
<evidence type="ECO:0000256" key="5">
    <source>
        <dbReference type="ARBA" id="ARBA00022723"/>
    </source>
</evidence>
<dbReference type="PANTHER" id="PTHR13451:SF0">
    <property type="entry name" value="CROSSOVER JUNCTION ENDONUCLEASE MUS81"/>
    <property type="match status" value="1"/>
</dbReference>
<dbReference type="CDD" id="cd21036">
    <property type="entry name" value="WH_MUS81"/>
    <property type="match status" value="1"/>
</dbReference>